<evidence type="ECO:0000313" key="2">
    <source>
        <dbReference type="EMBL" id="MBP0615766.1"/>
    </source>
</evidence>
<dbReference type="InterPro" id="IPR013216">
    <property type="entry name" value="Methyltransf_11"/>
</dbReference>
<protein>
    <submittedName>
        <fullName evidence="2">Methyltransferase domain-containing protein</fullName>
    </submittedName>
</protein>
<dbReference type="EMBL" id="JAGJCF010000005">
    <property type="protein sequence ID" value="MBP0615766.1"/>
    <property type="molecule type" value="Genomic_DNA"/>
</dbReference>
<dbReference type="CDD" id="cd02440">
    <property type="entry name" value="AdoMet_MTases"/>
    <property type="match status" value="1"/>
</dbReference>
<evidence type="ECO:0000259" key="1">
    <source>
        <dbReference type="Pfam" id="PF08241"/>
    </source>
</evidence>
<dbReference type="GO" id="GO:0008168">
    <property type="term" value="F:methyltransferase activity"/>
    <property type="evidence" value="ECO:0007669"/>
    <property type="project" value="UniProtKB-KW"/>
</dbReference>
<dbReference type="Pfam" id="PF08241">
    <property type="entry name" value="Methyltransf_11"/>
    <property type="match status" value="1"/>
</dbReference>
<dbReference type="SUPFAM" id="SSF53335">
    <property type="entry name" value="S-adenosyl-L-methionine-dependent methyltransferases"/>
    <property type="match status" value="1"/>
</dbReference>
<dbReference type="PANTHER" id="PTHR43591:SF57">
    <property type="entry name" value="METHYLTRANSFERASE DOMAIN-CONTAINING PROTEIN-RELATED"/>
    <property type="match status" value="1"/>
</dbReference>
<dbReference type="Proteomes" id="UP000678276">
    <property type="component" value="Unassembled WGS sequence"/>
</dbReference>
<dbReference type="GO" id="GO:0032259">
    <property type="term" value="P:methylation"/>
    <property type="evidence" value="ECO:0007669"/>
    <property type="project" value="UniProtKB-KW"/>
</dbReference>
<reference evidence="2 3" key="1">
    <citation type="submission" date="2021-04" db="EMBL/GenBank/DDBJ databases">
        <title>Whole genome sequence of Jiella sp. KSK16Y-1.</title>
        <authorList>
            <person name="Tuo L."/>
        </authorList>
    </citation>
    <scope>NUCLEOTIDE SEQUENCE [LARGE SCALE GENOMIC DNA]</scope>
    <source>
        <strain evidence="2 3">KSK16Y-1</strain>
    </source>
</reference>
<dbReference type="PANTHER" id="PTHR43591">
    <property type="entry name" value="METHYLTRANSFERASE"/>
    <property type="match status" value="1"/>
</dbReference>
<keyword evidence="3" id="KW-1185">Reference proteome</keyword>
<comment type="caution">
    <text evidence="2">The sequence shown here is derived from an EMBL/GenBank/DDBJ whole genome shotgun (WGS) entry which is preliminary data.</text>
</comment>
<dbReference type="Gene3D" id="3.40.50.150">
    <property type="entry name" value="Vaccinia Virus protein VP39"/>
    <property type="match status" value="1"/>
</dbReference>
<organism evidence="2 3">
    <name type="scientific">Jiella mangrovi</name>
    <dbReference type="NCBI Taxonomy" id="2821407"/>
    <lineage>
        <taxon>Bacteria</taxon>
        <taxon>Pseudomonadati</taxon>
        <taxon>Pseudomonadota</taxon>
        <taxon>Alphaproteobacteria</taxon>
        <taxon>Hyphomicrobiales</taxon>
        <taxon>Aurantimonadaceae</taxon>
        <taxon>Jiella</taxon>
    </lineage>
</organism>
<name>A0ABS4BGD4_9HYPH</name>
<feature type="domain" description="Methyltransferase type 11" evidence="1">
    <location>
        <begin position="56"/>
        <end position="149"/>
    </location>
</feature>
<sequence>MSEPTWIPCLGASGTHPHQTDDFARVYERTANRNTGQIAATALDRISNIHFGTRILDIAAGAGALSVPAALAGASVLAVDNAPGMVKLLSERLAPFPSSSARLMDGQALALEDASFDATFSLLGASLFSDWRQGLMEQTRVTRSGGKACVATWPKLPGGGPFLVMAEALRATFPDMAPPAPPPGAIALADPDRLRAELEETGLTAVQIEEFEIAWEGPAGEAYLEDVGELHRNMAVYAALSKEDQRRVDEAILSIVDRIRTGDRVILRSPVLLAVGTPR</sequence>
<dbReference type="InterPro" id="IPR029063">
    <property type="entry name" value="SAM-dependent_MTases_sf"/>
</dbReference>
<proteinExistence type="predicted"/>
<accession>A0ABS4BGD4</accession>
<keyword evidence="2" id="KW-0489">Methyltransferase</keyword>
<keyword evidence="2" id="KW-0808">Transferase</keyword>
<gene>
    <name evidence="2" type="ORF">J6595_09255</name>
</gene>
<evidence type="ECO:0000313" key="3">
    <source>
        <dbReference type="Proteomes" id="UP000678276"/>
    </source>
</evidence>